<keyword evidence="1" id="KW-0812">Transmembrane</keyword>
<reference evidence="2" key="1">
    <citation type="journal article" date="2021" name="PeerJ">
        <title>Extensive microbial diversity within the chicken gut microbiome revealed by metagenomics and culture.</title>
        <authorList>
            <person name="Gilroy R."/>
            <person name="Ravi A."/>
            <person name="Getino M."/>
            <person name="Pursley I."/>
            <person name="Horton D.L."/>
            <person name="Alikhan N.F."/>
            <person name="Baker D."/>
            <person name="Gharbi K."/>
            <person name="Hall N."/>
            <person name="Watson M."/>
            <person name="Adriaenssens E.M."/>
            <person name="Foster-Nyarko E."/>
            <person name="Jarju S."/>
            <person name="Secka A."/>
            <person name="Antonio M."/>
            <person name="Oren A."/>
            <person name="Chaudhuri R.R."/>
            <person name="La Ragione R."/>
            <person name="Hildebrand F."/>
            <person name="Pallen M.J."/>
        </authorList>
    </citation>
    <scope>NUCLEOTIDE SEQUENCE</scope>
    <source>
        <strain evidence="2">ChiGjej6B6-1540</strain>
    </source>
</reference>
<dbReference type="Pfam" id="PF09560">
    <property type="entry name" value="Spore_YunB"/>
    <property type="match status" value="1"/>
</dbReference>
<feature type="transmembrane region" description="Helical" evidence="1">
    <location>
        <begin position="21"/>
        <end position="39"/>
    </location>
</feature>
<comment type="caution">
    <text evidence="2">The sequence shown here is derived from an EMBL/GenBank/DDBJ whole genome shotgun (WGS) entry which is preliminary data.</text>
</comment>
<evidence type="ECO:0000256" key="1">
    <source>
        <dbReference type="SAM" id="Phobius"/>
    </source>
</evidence>
<name>A0A9D1RVA7_9FIRM</name>
<gene>
    <name evidence="2" type="ORF">H9868_07220</name>
</gene>
<evidence type="ECO:0000313" key="2">
    <source>
        <dbReference type="EMBL" id="HIW94314.1"/>
    </source>
</evidence>
<proteinExistence type="predicted"/>
<evidence type="ECO:0000313" key="3">
    <source>
        <dbReference type="Proteomes" id="UP000824192"/>
    </source>
</evidence>
<reference evidence="2" key="2">
    <citation type="submission" date="2021-04" db="EMBL/GenBank/DDBJ databases">
        <authorList>
            <person name="Gilroy R."/>
        </authorList>
    </citation>
    <scope>NUCLEOTIDE SEQUENCE</scope>
    <source>
        <strain evidence="2">ChiGjej6B6-1540</strain>
    </source>
</reference>
<keyword evidence="1" id="KW-0472">Membrane</keyword>
<dbReference type="PROSITE" id="PS51257">
    <property type="entry name" value="PROKAR_LIPOPROTEIN"/>
    <property type="match status" value="1"/>
</dbReference>
<accession>A0A9D1RVA7</accession>
<dbReference type="EMBL" id="DXGA01000154">
    <property type="protein sequence ID" value="HIW94314.1"/>
    <property type="molecule type" value="Genomic_DNA"/>
</dbReference>
<keyword evidence="1" id="KW-1133">Transmembrane helix</keyword>
<organism evidence="2 3">
    <name type="scientific">Candidatus Flavonifractor merdipullorum</name>
    <dbReference type="NCBI Taxonomy" id="2838590"/>
    <lineage>
        <taxon>Bacteria</taxon>
        <taxon>Bacillati</taxon>
        <taxon>Bacillota</taxon>
        <taxon>Clostridia</taxon>
        <taxon>Eubacteriales</taxon>
        <taxon>Oscillospiraceae</taxon>
        <taxon>Flavonifractor</taxon>
    </lineage>
</organism>
<sequence length="219" mass="23282">MKKHPLRRLWFRRGHIGHMPGWVPAVVGCGLALALFWYLEGCLRQPVRALAEHRFANAVEGIVDTAVSDALAGRGGTLVTMARDGDGTVSTLTADTEALNRIRSNALEDIICQVEDLDSVALGIPLGDLTGWTLWMGRGPVLPVRVMGDASASARITSDFSDAGINQTVHRLALEVTVDTTLLLPGGQEEVRATVSVPLSETVVVGEVPNLVTGLTPAT</sequence>
<dbReference type="AlphaFoldDB" id="A0A9D1RVA7"/>
<dbReference type="Proteomes" id="UP000824192">
    <property type="component" value="Unassembled WGS sequence"/>
</dbReference>
<dbReference type="InterPro" id="IPR014197">
    <property type="entry name" value="Sporulation_prot_YunB"/>
</dbReference>
<protein>
    <submittedName>
        <fullName evidence="2">Sporulation protein YunB</fullName>
    </submittedName>
</protein>